<gene>
    <name evidence="1" type="ORF">PECUL_23A013503</name>
</gene>
<reference evidence="1" key="1">
    <citation type="submission" date="2022-03" db="EMBL/GenBank/DDBJ databases">
        <authorList>
            <person name="Alioto T."/>
            <person name="Alioto T."/>
            <person name="Gomez Garrido J."/>
        </authorList>
    </citation>
    <scope>NUCLEOTIDE SEQUENCE</scope>
</reference>
<sequence>EILFSIYLAPNIFNSAFKFLYCGDVPPMNAAGFINLVDVGLKKKHYIKQS</sequence>
<organism evidence="1 2">
    <name type="scientific">Pelobates cultripes</name>
    <name type="common">Western spadefoot toad</name>
    <dbReference type="NCBI Taxonomy" id="61616"/>
    <lineage>
        <taxon>Eukaryota</taxon>
        <taxon>Metazoa</taxon>
        <taxon>Chordata</taxon>
        <taxon>Craniata</taxon>
        <taxon>Vertebrata</taxon>
        <taxon>Euteleostomi</taxon>
        <taxon>Amphibia</taxon>
        <taxon>Batrachia</taxon>
        <taxon>Anura</taxon>
        <taxon>Pelobatoidea</taxon>
        <taxon>Pelobatidae</taxon>
        <taxon>Pelobates</taxon>
    </lineage>
</organism>
<feature type="non-terminal residue" evidence="1">
    <location>
        <position position="1"/>
    </location>
</feature>
<protein>
    <submittedName>
        <fullName evidence="1">Uncharacterized protein</fullName>
    </submittedName>
</protein>
<keyword evidence="2" id="KW-1185">Reference proteome</keyword>
<feature type="non-terminal residue" evidence="1">
    <location>
        <position position="50"/>
    </location>
</feature>
<name>A0AAD1R6N6_PELCU</name>
<dbReference type="Proteomes" id="UP001295444">
    <property type="component" value="Chromosome 01"/>
</dbReference>
<evidence type="ECO:0000313" key="1">
    <source>
        <dbReference type="EMBL" id="CAH2225060.1"/>
    </source>
</evidence>
<accession>A0AAD1R6N6</accession>
<proteinExistence type="predicted"/>
<evidence type="ECO:0000313" key="2">
    <source>
        <dbReference type="Proteomes" id="UP001295444"/>
    </source>
</evidence>
<dbReference type="AlphaFoldDB" id="A0AAD1R6N6"/>
<dbReference type="EMBL" id="OW240912">
    <property type="protein sequence ID" value="CAH2225060.1"/>
    <property type="molecule type" value="Genomic_DNA"/>
</dbReference>